<gene>
    <name evidence="3" type="ORF">TrRE_jg13180</name>
</gene>
<dbReference type="EMBL" id="BRXZ01007821">
    <property type="protein sequence ID" value="GMI34566.1"/>
    <property type="molecule type" value="Genomic_DNA"/>
</dbReference>
<evidence type="ECO:0000313" key="4">
    <source>
        <dbReference type="Proteomes" id="UP001165082"/>
    </source>
</evidence>
<evidence type="ECO:0000259" key="2">
    <source>
        <dbReference type="Pfam" id="PF04073"/>
    </source>
</evidence>
<dbReference type="PANTHER" id="PTHR30411">
    <property type="entry name" value="CYTOPLASMIC PROTEIN"/>
    <property type="match status" value="1"/>
</dbReference>
<dbReference type="Gene3D" id="3.90.960.10">
    <property type="entry name" value="YbaK/aminoacyl-tRNA synthetase-associated domain"/>
    <property type="match status" value="1"/>
</dbReference>
<name>A0A9W7G722_9STRA</name>
<dbReference type="CDD" id="cd04332">
    <property type="entry name" value="YbaK_like"/>
    <property type="match status" value="1"/>
</dbReference>
<dbReference type="GO" id="GO:0002161">
    <property type="term" value="F:aminoacyl-tRNA deacylase activity"/>
    <property type="evidence" value="ECO:0007669"/>
    <property type="project" value="InterPro"/>
</dbReference>
<keyword evidence="4" id="KW-1185">Reference proteome</keyword>
<comment type="caution">
    <text evidence="3">The sequence shown here is derived from an EMBL/GenBank/DDBJ whole genome shotgun (WGS) entry which is preliminary data.</text>
</comment>
<dbReference type="InterPro" id="IPR036754">
    <property type="entry name" value="YbaK/aa-tRNA-synt-asso_dom_sf"/>
</dbReference>
<proteinExistence type="predicted"/>
<dbReference type="AlphaFoldDB" id="A0A9W7G722"/>
<protein>
    <recommendedName>
        <fullName evidence="2">YbaK/aminoacyl-tRNA synthetase-associated domain-containing protein</fullName>
    </recommendedName>
</protein>
<dbReference type="SUPFAM" id="SSF55826">
    <property type="entry name" value="YbaK/ProRS associated domain"/>
    <property type="match status" value="1"/>
</dbReference>
<reference evidence="3" key="1">
    <citation type="submission" date="2022-07" db="EMBL/GenBank/DDBJ databases">
        <title>Genome analysis of Parmales, a sister group of diatoms, reveals the evolutionary specialization of diatoms from phago-mixotrophs to photoautotrophs.</title>
        <authorList>
            <person name="Ban H."/>
            <person name="Sato S."/>
            <person name="Yoshikawa S."/>
            <person name="Kazumasa Y."/>
            <person name="Nakamura Y."/>
            <person name="Ichinomiya M."/>
            <person name="Saitoh K."/>
            <person name="Sato N."/>
            <person name="Blanc-Mathieu R."/>
            <person name="Endo H."/>
            <person name="Kuwata A."/>
            <person name="Ogata H."/>
        </authorList>
    </citation>
    <scope>NUCLEOTIDE SEQUENCE</scope>
</reference>
<dbReference type="Proteomes" id="UP001165082">
    <property type="component" value="Unassembled WGS sequence"/>
</dbReference>
<dbReference type="InterPro" id="IPR007214">
    <property type="entry name" value="YbaK/aa-tRNA-synth-assoc-dom"/>
</dbReference>
<dbReference type="OrthoDB" id="1058301at2759"/>
<evidence type="ECO:0000313" key="3">
    <source>
        <dbReference type="EMBL" id="GMI34566.1"/>
    </source>
</evidence>
<dbReference type="PANTHER" id="PTHR30411:SF4">
    <property type="entry name" value="YBAK_AMINOACYL-TRNA SYNTHETASE-ASSOCIATED DOMAIN-CONTAINING PROTEIN"/>
    <property type="match status" value="1"/>
</dbReference>
<accession>A0A9W7G722</accession>
<feature type="domain" description="YbaK/aminoacyl-tRNA synthetase-associated" evidence="2">
    <location>
        <begin position="125"/>
        <end position="244"/>
    </location>
</feature>
<feature type="compositionally biased region" description="Polar residues" evidence="1">
    <location>
        <begin position="33"/>
        <end position="42"/>
    </location>
</feature>
<evidence type="ECO:0000256" key="1">
    <source>
        <dbReference type="SAM" id="MobiDB-lite"/>
    </source>
</evidence>
<organism evidence="3 4">
    <name type="scientific">Triparma retinervis</name>
    <dbReference type="NCBI Taxonomy" id="2557542"/>
    <lineage>
        <taxon>Eukaryota</taxon>
        <taxon>Sar</taxon>
        <taxon>Stramenopiles</taxon>
        <taxon>Ochrophyta</taxon>
        <taxon>Bolidophyceae</taxon>
        <taxon>Parmales</taxon>
        <taxon>Triparmaceae</taxon>
        <taxon>Triparma</taxon>
    </lineage>
</organism>
<dbReference type="Pfam" id="PF04073">
    <property type="entry name" value="tRNA_edit"/>
    <property type="match status" value="1"/>
</dbReference>
<sequence>MTQPFISLEQHAVYDERGLASKYFLLPKESPKIGSQSGTASTKAAVGETGGSAADEDLTKRVEMLEKALLPSGPTPGPNMSDSVASVFRDVCRLGCYSATFKWVPKDYYEWDLGRRAKTLGGYGTEQLTKAMLMENTRHKGESTRTNSKFYLVVVQYVATIDAKKLASAVRALPPVSSRLNPTDFQFRVASEEDNDRLTGFKHNSVSPFGLKEDIPVVLSRAVVEEGVNFIWMGGGDVDLKLGMGVKEFVDGRGAFVLDVSDKRAM</sequence>
<feature type="region of interest" description="Disordered" evidence="1">
    <location>
        <begin position="32"/>
        <end position="56"/>
    </location>
</feature>